<dbReference type="EMBL" id="JABSTR010000008">
    <property type="protein sequence ID" value="KAH9377235.1"/>
    <property type="molecule type" value="Genomic_DNA"/>
</dbReference>
<gene>
    <name evidence="2" type="ORF">HPB48_006960</name>
</gene>
<dbReference type="Pfam" id="PF02221">
    <property type="entry name" value="E1_DerP2_DerF2"/>
    <property type="match status" value="1"/>
</dbReference>
<accession>A0A9J6GPF4</accession>
<dbReference type="OrthoDB" id="6489064at2759"/>
<feature type="domain" description="MD-2-related lipid-recognition" evidence="1">
    <location>
        <begin position="7"/>
        <end position="55"/>
    </location>
</feature>
<protein>
    <recommendedName>
        <fullName evidence="1">MD-2-related lipid-recognition domain-containing protein</fullName>
    </recommendedName>
</protein>
<dbReference type="InterPro" id="IPR014756">
    <property type="entry name" value="Ig_E-set"/>
</dbReference>
<dbReference type="Proteomes" id="UP000821853">
    <property type="component" value="Unassembled WGS sequence"/>
</dbReference>
<organism evidence="2 3">
    <name type="scientific">Haemaphysalis longicornis</name>
    <name type="common">Bush tick</name>
    <dbReference type="NCBI Taxonomy" id="44386"/>
    <lineage>
        <taxon>Eukaryota</taxon>
        <taxon>Metazoa</taxon>
        <taxon>Ecdysozoa</taxon>
        <taxon>Arthropoda</taxon>
        <taxon>Chelicerata</taxon>
        <taxon>Arachnida</taxon>
        <taxon>Acari</taxon>
        <taxon>Parasitiformes</taxon>
        <taxon>Ixodida</taxon>
        <taxon>Ixodoidea</taxon>
        <taxon>Ixodidae</taxon>
        <taxon>Haemaphysalinae</taxon>
        <taxon>Haemaphysalis</taxon>
    </lineage>
</organism>
<dbReference type="VEuPathDB" id="VectorBase:HLOH_057743"/>
<dbReference type="SUPFAM" id="SSF81296">
    <property type="entry name" value="E set domains"/>
    <property type="match status" value="1"/>
</dbReference>
<evidence type="ECO:0000313" key="2">
    <source>
        <dbReference type="EMBL" id="KAH9377235.1"/>
    </source>
</evidence>
<name>A0A9J6GPF4_HAELO</name>
<dbReference type="InterPro" id="IPR003172">
    <property type="entry name" value="ML_dom"/>
</dbReference>
<evidence type="ECO:0000313" key="3">
    <source>
        <dbReference type="Proteomes" id="UP000821853"/>
    </source>
</evidence>
<keyword evidence="3" id="KW-1185">Reference proteome</keyword>
<dbReference type="AlphaFoldDB" id="A0A9J6GPF4"/>
<comment type="caution">
    <text evidence="2">The sequence shown here is derived from an EMBL/GenBank/DDBJ whole genome shotgun (WGS) entry which is preliminary data.</text>
</comment>
<evidence type="ECO:0000259" key="1">
    <source>
        <dbReference type="Pfam" id="PF02221"/>
    </source>
</evidence>
<proteinExistence type="predicted"/>
<sequence length="79" mass="9184">MKRPLRITHQDSKRLRLEPTMNVLGLKLPVPGIERDLCKEAYPCPIVKGRRFKLSLHGTGSRHHVSFPIFSPRTRDHFL</sequence>
<dbReference type="Gene3D" id="2.60.40.770">
    <property type="match status" value="1"/>
</dbReference>
<reference evidence="2 3" key="1">
    <citation type="journal article" date="2020" name="Cell">
        <title>Large-Scale Comparative Analyses of Tick Genomes Elucidate Their Genetic Diversity and Vector Capacities.</title>
        <authorList>
            <consortium name="Tick Genome and Microbiome Consortium (TIGMIC)"/>
            <person name="Jia N."/>
            <person name="Wang J."/>
            <person name="Shi W."/>
            <person name="Du L."/>
            <person name="Sun Y."/>
            <person name="Zhan W."/>
            <person name="Jiang J.F."/>
            <person name="Wang Q."/>
            <person name="Zhang B."/>
            <person name="Ji P."/>
            <person name="Bell-Sakyi L."/>
            <person name="Cui X.M."/>
            <person name="Yuan T.T."/>
            <person name="Jiang B.G."/>
            <person name="Yang W.F."/>
            <person name="Lam T.T."/>
            <person name="Chang Q.C."/>
            <person name="Ding S.J."/>
            <person name="Wang X.J."/>
            <person name="Zhu J.G."/>
            <person name="Ruan X.D."/>
            <person name="Zhao L."/>
            <person name="Wei J.T."/>
            <person name="Ye R.Z."/>
            <person name="Que T.C."/>
            <person name="Du C.H."/>
            <person name="Zhou Y.H."/>
            <person name="Cheng J.X."/>
            <person name="Dai P.F."/>
            <person name="Guo W.B."/>
            <person name="Han X.H."/>
            <person name="Huang E.J."/>
            <person name="Li L.F."/>
            <person name="Wei W."/>
            <person name="Gao Y.C."/>
            <person name="Liu J.Z."/>
            <person name="Shao H.Z."/>
            <person name="Wang X."/>
            <person name="Wang C.C."/>
            <person name="Yang T.C."/>
            <person name="Huo Q.B."/>
            <person name="Li W."/>
            <person name="Chen H.Y."/>
            <person name="Chen S.E."/>
            <person name="Zhou L.G."/>
            <person name="Ni X.B."/>
            <person name="Tian J.H."/>
            <person name="Sheng Y."/>
            <person name="Liu T."/>
            <person name="Pan Y.S."/>
            <person name="Xia L.Y."/>
            <person name="Li J."/>
            <person name="Zhao F."/>
            <person name="Cao W.C."/>
        </authorList>
    </citation>
    <scope>NUCLEOTIDE SEQUENCE [LARGE SCALE GENOMIC DNA]</scope>
    <source>
        <strain evidence="2">HaeL-2018</strain>
    </source>
</reference>